<name>A0A2U9IQK8_9CREN</name>
<evidence type="ECO:0008006" key="3">
    <source>
        <dbReference type="Google" id="ProtNLM"/>
    </source>
</evidence>
<proteinExistence type="predicted"/>
<dbReference type="PANTHER" id="PTHR42685:SF21">
    <property type="entry name" value="DEHYDROGENASE (FLAVOPROTEIN)-LIKE PROTEIN"/>
    <property type="match status" value="1"/>
</dbReference>
<reference evidence="1 2" key="1">
    <citation type="submission" date="2018-05" db="EMBL/GenBank/DDBJ databases">
        <title>Complete Genome Sequences of Extremely Thermoacidophilic, Metal-Mobilizing Type-Strain Members of the Archaeal Family Sulfolobaceae: Acidianus brierleyi DSM-1651T, Acidianus sulfidivorans DSM-18786T, Metallosphaera hakonensis DSM-7519T, and Metallosphaera prunae DSM-10039T.</title>
        <authorList>
            <person name="Counts J.A."/>
            <person name="Kelly R.M."/>
        </authorList>
    </citation>
    <scope>NUCLEOTIDE SEQUENCE [LARGE SCALE GENOMIC DNA]</scope>
    <source>
        <strain evidence="1 2">JP7</strain>
    </source>
</reference>
<dbReference type="InterPro" id="IPR036188">
    <property type="entry name" value="FAD/NAD-bd_sf"/>
</dbReference>
<sequence length="288" mass="33018">MAGLLFGYKNQDDKVLVFDRRRFPGKKCTGIISYSTFQKLGVPKEFIDSSFKEIRVIVDNKFSVYINTNVIRLNRENLEKWLSSNLNVIRPVNAIIKSKNEVLANNSKYFGDVIDASGWKGKAKWVKAIEEVKEPIDDDKITVYISSQNKGGFSWIVPLPDRTLVGALAYSHPELFIPKLDKKLIEIHGGSIPRTKPIKTEIKSIGDRTGIIKTFTGGGIFGIAELLNSNNYEKTLSKLSKEIVKQYYITLMLEKSWWFWLRFAKLFKDKTINAEKEFDFHSLLFTPH</sequence>
<evidence type="ECO:0000313" key="1">
    <source>
        <dbReference type="EMBL" id="AWR98305.1"/>
    </source>
</evidence>
<protein>
    <recommendedName>
        <fullName evidence="3">NAD(P)/FAD-dependent oxidoreductase</fullName>
    </recommendedName>
</protein>
<dbReference type="AlphaFoldDB" id="A0A2U9IQK8"/>
<dbReference type="OrthoDB" id="36416at2157"/>
<gene>
    <name evidence="1" type="ORF">DFR86_08560</name>
</gene>
<dbReference type="EMBL" id="CP029288">
    <property type="protein sequence ID" value="AWR98305.1"/>
    <property type="molecule type" value="Genomic_DNA"/>
</dbReference>
<dbReference type="PANTHER" id="PTHR42685">
    <property type="entry name" value="GERANYLGERANYL DIPHOSPHATE REDUCTASE"/>
    <property type="match status" value="1"/>
</dbReference>
<dbReference type="InterPro" id="IPR050407">
    <property type="entry name" value="Geranylgeranyl_reductase"/>
</dbReference>
<keyword evidence="2" id="KW-1185">Reference proteome</keyword>
<dbReference type="KEGG" id="asul:DFR86_08560"/>
<accession>A0A2U9IQK8</accession>
<evidence type="ECO:0000313" key="2">
    <source>
        <dbReference type="Proteomes" id="UP000248410"/>
    </source>
</evidence>
<dbReference type="Gene3D" id="3.50.50.60">
    <property type="entry name" value="FAD/NAD(P)-binding domain"/>
    <property type="match status" value="1"/>
</dbReference>
<organism evidence="1 2">
    <name type="scientific">Acidianus sulfidivorans JP7</name>
    <dbReference type="NCBI Taxonomy" id="619593"/>
    <lineage>
        <taxon>Archaea</taxon>
        <taxon>Thermoproteota</taxon>
        <taxon>Thermoprotei</taxon>
        <taxon>Sulfolobales</taxon>
        <taxon>Sulfolobaceae</taxon>
        <taxon>Acidianus</taxon>
    </lineage>
</organism>
<dbReference type="Proteomes" id="UP000248410">
    <property type="component" value="Chromosome"/>
</dbReference>